<keyword evidence="2" id="KW-0805">Transcription regulation</keyword>
<protein>
    <submittedName>
        <fullName evidence="7">Uncharacterized protein</fullName>
    </submittedName>
</protein>
<keyword evidence="3" id="KW-0238">DNA-binding</keyword>
<organism evidence="7 8">
    <name type="scientific">Allomyces macrogynus (strain ATCC 38327)</name>
    <name type="common">Allomyces javanicus var. macrogynus</name>
    <dbReference type="NCBI Taxonomy" id="578462"/>
    <lineage>
        <taxon>Eukaryota</taxon>
        <taxon>Fungi</taxon>
        <taxon>Fungi incertae sedis</taxon>
        <taxon>Blastocladiomycota</taxon>
        <taxon>Blastocladiomycetes</taxon>
        <taxon>Blastocladiales</taxon>
        <taxon>Blastocladiaceae</taxon>
        <taxon>Allomyces</taxon>
    </lineage>
</organism>
<dbReference type="VEuPathDB" id="FungiDB:AMAG_16694"/>
<feature type="compositionally biased region" description="Pro residues" evidence="6">
    <location>
        <begin position="1"/>
        <end position="23"/>
    </location>
</feature>
<dbReference type="EMBL" id="GG745378">
    <property type="protein sequence ID" value="KNE72211.1"/>
    <property type="molecule type" value="Genomic_DNA"/>
</dbReference>
<accession>A0A0L0TBW6</accession>
<evidence type="ECO:0000313" key="8">
    <source>
        <dbReference type="Proteomes" id="UP000054350"/>
    </source>
</evidence>
<evidence type="ECO:0000256" key="1">
    <source>
        <dbReference type="ARBA" id="ARBA00004123"/>
    </source>
</evidence>
<comment type="subcellular location">
    <subcellularLocation>
        <location evidence="1">Nucleus</location>
    </subcellularLocation>
</comment>
<evidence type="ECO:0000256" key="6">
    <source>
        <dbReference type="SAM" id="MobiDB-lite"/>
    </source>
</evidence>
<dbReference type="SUPFAM" id="SSF50916">
    <property type="entry name" value="Rap30/74 interaction domains"/>
    <property type="match status" value="1"/>
</dbReference>
<keyword evidence="8" id="KW-1185">Reference proteome</keyword>
<dbReference type="OrthoDB" id="76676at2759"/>
<keyword evidence="5" id="KW-0539">Nucleus</keyword>
<dbReference type="Proteomes" id="UP000054350">
    <property type="component" value="Unassembled WGS sequence"/>
</dbReference>
<dbReference type="GO" id="GO:0005634">
    <property type="term" value="C:nucleus"/>
    <property type="evidence" value="ECO:0007669"/>
    <property type="project" value="UniProtKB-SubCell"/>
</dbReference>
<gene>
    <name evidence="7" type="ORF">AMAG_16694</name>
</gene>
<dbReference type="AlphaFoldDB" id="A0A0L0TBW6"/>
<reference evidence="8" key="2">
    <citation type="submission" date="2009-11" db="EMBL/GenBank/DDBJ databases">
        <title>The Genome Sequence of Allomyces macrogynus strain ATCC 38327.</title>
        <authorList>
            <consortium name="The Broad Institute Genome Sequencing Platform"/>
            <person name="Russ C."/>
            <person name="Cuomo C."/>
            <person name="Shea T."/>
            <person name="Young S.K."/>
            <person name="Zeng Q."/>
            <person name="Koehrsen M."/>
            <person name="Haas B."/>
            <person name="Borodovsky M."/>
            <person name="Guigo R."/>
            <person name="Alvarado L."/>
            <person name="Berlin A."/>
            <person name="Borenstein D."/>
            <person name="Chen Z."/>
            <person name="Engels R."/>
            <person name="Freedman E."/>
            <person name="Gellesch M."/>
            <person name="Goldberg J."/>
            <person name="Griggs A."/>
            <person name="Gujja S."/>
            <person name="Heiman D."/>
            <person name="Hepburn T."/>
            <person name="Howarth C."/>
            <person name="Jen D."/>
            <person name="Larson L."/>
            <person name="Lewis B."/>
            <person name="Mehta T."/>
            <person name="Park D."/>
            <person name="Pearson M."/>
            <person name="Roberts A."/>
            <person name="Saif S."/>
            <person name="Shenoy N."/>
            <person name="Sisk P."/>
            <person name="Stolte C."/>
            <person name="Sykes S."/>
            <person name="Walk T."/>
            <person name="White J."/>
            <person name="Yandava C."/>
            <person name="Burger G."/>
            <person name="Gray M.W."/>
            <person name="Holland P.W.H."/>
            <person name="King N."/>
            <person name="Lang F.B.F."/>
            <person name="Roger A.J."/>
            <person name="Ruiz-Trillo I."/>
            <person name="Lander E."/>
            <person name="Nusbaum C."/>
        </authorList>
    </citation>
    <scope>NUCLEOTIDE SEQUENCE [LARGE SCALE GENOMIC DNA]</scope>
    <source>
        <strain evidence="8">ATCC 38327</strain>
    </source>
</reference>
<evidence type="ECO:0000256" key="5">
    <source>
        <dbReference type="ARBA" id="ARBA00023242"/>
    </source>
</evidence>
<sequence length="176" mass="18257">MAAPPPAPGAPGAPGPRGIPPHINPADLFRLVKGAKPTKVHVLRFNGTKPIDLASLPKPITLARRPPHTLPSAVPASAVPVVPVTAAETAAQVNDALASNVVDLGATGSAVQKPKETADTAQIAPFGGAVGHRARLFQKKTRDIHIIDETVRKTRFEESVPWVLAAGDTSASPRDP</sequence>
<feature type="region of interest" description="Disordered" evidence="6">
    <location>
        <begin position="1"/>
        <end position="24"/>
    </location>
</feature>
<evidence type="ECO:0000256" key="3">
    <source>
        <dbReference type="ARBA" id="ARBA00023125"/>
    </source>
</evidence>
<evidence type="ECO:0000313" key="7">
    <source>
        <dbReference type="EMBL" id="KNE72211.1"/>
    </source>
</evidence>
<proteinExistence type="predicted"/>
<reference evidence="7 8" key="1">
    <citation type="submission" date="2009-11" db="EMBL/GenBank/DDBJ databases">
        <title>Annotation of Allomyces macrogynus ATCC 38327.</title>
        <authorList>
            <consortium name="The Broad Institute Genome Sequencing Platform"/>
            <person name="Russ C."/>
            <person name="Cuomo C."/>
            <person name="Burger G."/>
            <person name="Gray M.W."/>
            <person name="Holland P.W.H."/>
            <person name="King N."/>
            <person name="Lang F.B.F."/>
            <person name="Roger A.J."/>
            <person name="Ruiz-Trillo I."/>
            <person name="Young S.K."/>
            <person name="Zeng Q."/>
            <person name="Gargeya S."/>
            <person name="Fitzgerald M."/>
            <person name="Haas B."/>
            <person name="Abouelleil A."/>
            <person name="Alvarado L."/>
            <person name="Arachchi H.M."/>
            <person name="Berlin A."/>
            <person name="Chapman S.B."/>
            <person name="Gearin G."/>
            <person name="Goldberg J."/>
            <person name="Griggs A."/>
            <person name="Gujja S."/>
            <person name="Hansen M."/>
            <person name="Heiman D."/>
            <person name="Howarth C."/>
            <person name="Larimer J."/>
            <person name="Lui A."/>
            <person name="MacDonald P.J.P."/>
            <person name="McCowen C."/>
            <person name="Montmayeur A."/>
            <person name="Murphy C."/>
            <person name="Neiman D."/>
            <person name="Pearson M."/>
            <person name="Priest M."/>
            <person name="Roberts A."/>
            <person name="Saif S."/>
            <person name="Shea T."/>
            <person name="Sisk P."/>
            <person name="Stolte C."/>
            <person name="Sykes S."/>
            <person name="Wortman J."/>
            <person name="Nusbaum C."/>
            <person name="Birren B."/>
        </authorList>
    </citation>
    <scope>NUCLEOTIDE SEQUENCE [LARGE SCALE GENOMIC DNA]</scope>
    <source>
        <strain evidence="7 8">ATCC 38327</strain>
    </source>
</reference>
<dbReference type="GO" id="GO:0006367">
    <property type="term" value="P:transcription initiation at RNA polymerase II promoter"/>
    <property type="evidence" value="ECO:0007669"/>
    <property type="project" value="InterPro"/>
</dbReference>
<dbReference type="STRING" id="578462.A0A0L0TBW6"/>
<evidence type="ECO:0000256" key="4">
    <source>
        <dbReference type="ARBA" id="ARBA00023163"/>
    </source>
</evidence>
<evidence type="ECO:0000256" key="2">
    <source>
        <dbReference type="ARBA" id="ARBA00023015"/>
    </source>
</evidence>
<dbReference type="InterPro" id="IPR011039">
    <property type="entry name" value="TFIIF_interaction"/>
</dbReference>
<dbReference type="GO" id="GO:0003677">
    <property type="term" value="F:DNA binding"/>
    <property type="evidence" value="ECO:0007669"/>
    <property type="project" value="UniProtKB-KW"/>
</dbReference>
<name>A0A0L0TBW6_ALLM3</name>
<keyword evidence="4" id="KW-0804">Transcription</keyword>